<organism evidence="1 2">
    <name type="scientific">Nitrosotalea sinensis</name>
    <dbReference type="NCBI Taxonomy" id="1499975"/>
    <lineage>
        <taxon>Archaea</taxon>
        <taxon>Nitrososphaerota</taxon>
        <taxon>Nitrososphaeria</taxon>
        <taxon>Nitrosotaleales</taxon>
        <taxon>Nitrosotaleaceae</taxon>
        <taxon>Nitrosotalea</taxon>
    </lineage>
</organism>
<dbReference type="AlphaFoldDB" id="A0A2H1EJ69"/>
<keyword evidence="2" id="KW-1185">Reference proteome</keyword>
<gene>
    <name evidence="1" type="ORF">NSIN_40220</name>
</gene>
<evidence type="ECO:0000313" key="1">
    <source>
        <dbReference type="EMBL" id="SHO47759.1"/>
    </source>
</evidence>
<reference evidence="2" key="1">
    <citation type="submission" date="2016-12" db="EMBL/GenBank/DDBJ databases">
        <authorList>
            <person name="Herbold C."/>
        </authorList>
    </citation>
    <scope>NUCLEOTIDE SEQUENCE [LARGE SCALE GENOMIC DNA]</scope>
</reference>
<protein>
    <submittedName>
        <fullName evidence="1">Uncharacterized protein</fullName>
    </submittedName>
</protein>
<name>A0A2H1EJ69_9ARCH</name>
<accession>A0A2H1EJ69</accession>
<dbReference type="Proteomes" id="UP000232412">
    <property type="component" value="Unassembled WGS sequence"/>
</dbReference>
<proteinExistence type="predicted"/>
<dbReference type="EMBL" id="FRFC01000005">
    <property type="protein sequence ID" value="SHO47759.1"/>
    <property type="molecule type" value="Genomic_DNA"/>
</dbReference>
<evidence type="ECO:0000313" key="2">
    <source>
        <dbReference type="Proteomes" id="UP000232412"/>
    </source>
</evidence>
<sequence>MILHNCNVKRATHVLKLNDMHATVPLHHSQIGKGMLEEIIAEFGININEFKKDLNSRILQLQIDQKGCVKQVMMESFRSYHIIPKTHIKNVYQYVMDDSKRKVVKSW</sequence>